<evidence type="ECO:0000256" key="2">
    <source>
        <dbReference type="ARBA" id="ARBA00022598"/>
    </source>
</evidence>
<dbReference type="Proteomes" id="UP001201980">
    <property type="component" value="Unassembled WGS sequence"/>
</dbReference>
<evidence type="ECO:0000256" key="3">
    <source>
        <dbReference type="ARBA" id="ARBA00022605"/>
    </source>
</evidence>
<dbReference type="PROSITE" id="PS51278">
    <property type="entry name" value="GATASE_TYPE_2"/>
    <property type="match status" value="1"/>
</dbReference>
<keyword evidence="17" id="KW-1185">Reference proteome</keyword>
<dbReference type="PIRSF" id="PIRSF001589">
    <property type="entry name" value="Asn_synthetase_glu-h"/>
    <property type="match status" value="1"/>
</dbReference>
<comment type="catalytic activity">
    <reaction evidence="9">
        <text>L-aspartate + L-glutamine + ATP + H2O = L-asparagine + L-glutamate + AMP + diphosphate + H(+)</text>
        <dbReference type="Rhea" id="RHEA:12228"/>
        <dbReference type="ChEBI" id="CHEBI:15377"/>
        <dbReference type="ChEBI" id="CHEBI:15378"/>
        <dbReference type="ChEBI" id="CHEBI:29985"/>
        <dbReference type="ChEBI" id="CHEBI:29991"/>
        <dbReference type="ChEBI" id="CHEBI:30616"/>
        <dbReference type="ChEBI" id="CHEBI:33019"/>
        <dbReference type="ChEBI" id="CHEBI:58048"/>
        <dbReference type="ChEBI" id="CHEBI:58359"/>
        <dbReference type="ChEBI" id="CHEBI:456215"/>
        <dbReference type="EC" id="6.3.5.4"/>
    </reaction>
</comment>
<dbReference type="CDD" id="cd01986">
    <property type="entry name" value="AANH-like"/>
    <property type="match status" value="1"/>
</dbReference>
<dbReference type="SUPFAM" id="SSF56235">
    <property type="entry name" value="N-terminal nucleophile aminohydrolases (Ntn hydrolases)"/>
    <property type="match status" value="1"/>
</dbReference>
<dbReference type="InterPro" id="IPR050795">
    <property type="entry name" value="Asn_Synthetase"/>
</dbReference>
<protein>
    <recommendedName>
        <fullName evidence="1">asparagine synthase (glutamine-hydrolyzing)</fullName>
        <ecNumber evidence="1">6.3.5.4</ecNumber>
    </recommendedName>
</protein>
<sequence length="592" mass="67020">MCGIFACHRHPDVKKFKPTALKLAKTIRHRGPDWILCHERLSIVGVGGSHSAYLDAKAHSHTKRKPESGAQPLTNKDETIILAVNGEIYNHRLIRKSLKHTYHFKTTSDCEVVIPLYMEYDIEAPKHLDGMFSWVLYDKTQDRTIAARDPIGITTLYQGWNSKQPDSVYFGSELKCLHTVCDTIIAFPPGHIYDSKTGQTTRYFEPKWWDPKNVPTTPVNLKTLRAALERSVRKRLMAEVPYGVLLSGGLDSSLVASIAQRETLRLKKRALELNGGQPLEEDPDKMDRGEGLVGIDDENNLSTMTYLPQLNSFSIGLPGAPDNEAALEVAKFLGTKHHIMTFTIEDGLNALSDVIYHLETYDVTTIRASTPMYLLSRKIKAMGIKMVLSGEGSDEIFGGYLYFSGAPDKNSFHEECVRRVENLHLADCLRANKSTAAWGLEARVPFLDEDFLETSMGIDPADKMITKEHIEKYILRKAFDTTDEPETEAYLPDKILWRQKEQFSDGVGYGWIDSLKDSAEIHVTDEMMQNPKPEWGGDIPDTKEAYWYRCMFDEHFPPHCASTVMRWTPKWSKSTDPSGRAIATHQQKYNDA</sequence>
<dbReference type="InterPro" id="IPR001962">
    <property type="entry name" value="Asn_synthase"/>
</dbReference>
<keyword evidence="5 10" id="KW-0067">ATP-binding</keyword>
<dbReference type="Pfam" id="PF00733">
    <property type="entry name" value="Asn_synthase"/>
    <property type="match status" value="2"/>
</dbReference>
<evidence type="ECO:0000256" key="4">
    <source>
        <dbReference type="ARBA" id="ARBA00022741"/>
    </source>
</evidence>
<dbReference type="PANTHER" id="PTHR11772:SF2">
    <property type="entry name" value="ASPARAGINE SYNTHETASE [GLUTAMINE-HYDROLYZING]"/>
    <property type="match status" value="1"/>
</dbReference>
<evidence type="ECO:0000256" key="12">
    <source>
        <dbReference type="PIRSR" id="PIRSR001589-2"/>
    </source>
</evidence>
<feature type="site" description="Important for beta-aspartyl-AMP intermediate formation" evidence="13">
    <location>
        <position position="391"/>
    </location>
</feature>
<evidence type="ECO:0000256" key="8">
    <source>
        <dbReference type="ARBA" id="ARBA00029440"/>
    </source>
</evidence>
<dbReference type="Gene3D" id="3.60.20.10">
    <property type="entry name" value="Glutamine Phosphoribosylpyrophosphate, subunit 1, domain 1"/>
    <property type="match status" value="1"/>
</dbReference>
<dbReference type="Gene3D" id="3.40.50.620">
    <property type="entry name" value="HUPs"/>
    <property type="match status" value="1"/>
</dbReference>
<dbReference type="CDD" id="cd01991">
    <property type="entry name" value="Asn_synthase_B_C"/>
    <property type="match status" value="1"/>
</dbReference>
<dbReference type="GO" id="GO:0004066">
    <property type="term" value="F:asparagine synthase (glutamine-hydrolyzing) activity"/>
    <property type="evidence" value="ECO:0007669"/>
    <property type="project" value="UniProtKB-EC"/>
</dbReference>
<dbReference type="GO" id="GO:0005524">
    <property type="term" value="F:ATP binding"/>
    <property type="evidence" value="ECO:0007669"/>
    <property type="project" value="UniProtKB-KW"/>
</dbReference>
<dbReference type="InterPro" id="IPR029055">
    <property type="entry name" value="Ntn_hydrolases_N"/>
</dbReference>
<dbReference type="EMBL" id="JAKWBI020000093">
    <property type="protein sequence ID" value="KAJ2903024.1"/>
    <property type="molecule type" value="Genomic_DNA"/>
</dbReference>
<evidence type="ECO:0000256" key="14">
    <source>
        <dbReference type="SAM" id="MobiDB-lite"/>
    </source>
</evidence>
<feature type="active site" description="For GATase activity" evidence="11">
    <location>
        <position position="2"/>
    </location>
</feature>
<dbReference type="GO" id="GO:0005829">
    <property type="term" value="C:cytosol"/>
    <property type="evidence" value="ECO:0007669"/>
    <property type="project" value="TreeGrafter"/>
</dbReference>
<evidence type="ECO:0000256" key="10">
    <source>
        <dbReference type="PIRNR" id="PIRNR001589"/>
    </source>
</evidence>
<feature type="binding site" evidence="12">
    <location>
        <begin position="389"/>
        <end position="390"/>
    </location>
    <ligand>
        <name>ATP</name>
        <dbReference type="ChEBI" id="CHEBI:30616"/>
    </ligand>
</feature>
<proteinExistence type="predicted"/>
<dbReference type="SUPFAM" id="SSF52402">
    <property type="entry name" value="Adenine nucleotide alpha hydrolases-like"/>
    <property type="match status" value="1"/>
</dbReference>
<dbReference type="EC" id="6.3.5.4" evidence="1"/>
<organism evidence="16 17">
    <name type="scientific">Zalerion maritima</name>
    <dbReference type="NCBI Taxonomy" id="339359"/>
    <lineage>
        <taxon>Eukaryota</taxon>
        <taxon>Fungi</taxon>
        <taxon>Dikarya</taxon>
        <taxon>Ascomycota</taxon>
        <taxon>Pezizomycotina</taxon>
        <taxon>Sordariomycetes</taxon>
        <taxon>Lulworthiomycetidae</taxon>
        <taxon>Lulworthiales</taxon>
        <taxon>Lulworthiaceae</taxon>
        <taxon>Zalerion</taxon>
    </lineage>
</organism>
<evidence type="ECO:0000256" key="6">
    <source>
        <dbReference type="ARBA" id="ARBA00022888"/>
    </source>
</evidence>
<reference evidence="16" key="1">
    <citation type="submission" date="2022-07" db="EMBL/GenBank/DDBJ databases">
        <title>Draft genome sequence of Zalerion maritima ATCC 34329, a (micro)plastics degrading marine fungus.</title>
        <authorList>
            <person name="Paco A."/>
            <person name="Goncalves M.F.M."/>
            <person name="Rocha-Santos T.A.P."/>
            <person name="Alves A."/>
        </authorList>
    </citation>
    <scope>NUCLEOTIDE SEQUENCE</scope>
    <source>
        <strain evidence="16">ATCC 34329</strain>
    </source>
</reference>
<dbReference type="PANTHER" id="PTHR11772">
    <property type="entry name" value="ASPARAGINE SYNTHETASE"/>
    <property type="match status" value="1"/>
</dbReference>
<comment type="pathway">
    <text evidence="8">Amino-acid biosynthesis.</text>
</comment>
<dbReference type="GO" id="GO:0006529">
    <property type="term" value="P:asparagine biosynthetic process"/>
    <property type="evidence" value="ECO:0007669"/>
    <property type="project" value="UniProtKB-KW"/>
</dbReference>
<keyword evidence="2" id="KW-0436">Ligase</keyword>
<evidence type="ECO:0000256" key="9">
    <source>
        <dbReference type="ARBA" id="ARBA00048741"/>
    </source>
</evidence>
<comment type="caution">
    <text evidence="16">The sequence shown here is derived from an EMBL/GenBank/DDBJ whole genome shotgun (WGS) entry which is preliminary data.</text>
</comment>
<dbReference type="CDD" id="cd00712">
    <property type="entry name" value="AsnB"/>
    <property type="match status" value="1"/>
</dbReference>
<evidence type="ECO:0000313" key="17">
    <source>
        <dbReference type="Proteomes" id="UP001201980"/>
    </source>
</evidence>
<feature type="domain" description="Glutamine amidotransferase type-2" evidence="15">
    <location>
        <begin position="2"/>
        <end position="198"/>
    </location>
</feature>
<evidence type="ECO:0000256" key="5">
    <source>
        <dbReference type="ARBA" id="ARBA00022840"/>
    </source>
</evidence>
<dbReference type="InterPro" id="IPR006426">
    <property type="entry name" value="Asn_synth_AEB"/>
</dbReference>
<evidence type="ECO:0000259" key="15">
    <source>
        <dbReference type="PROSITE" id="PS51278"/>
    </source>
</evidence>
<evidence type="ECO:0000256" key="13">
    <source>
        <dbReference type="PIRSR" id="PIRSR001589-3"/>
    </source>
</evidence>
<gene>
    <name evidence="16" type="ORF">MKZ38_010530</name>
</gene>
<dbReference type="InterPro" id="IPR014729">
    <property type="entry name" value="Rossmann-like_a/b/a_fold"/>
</dbReference>
<name>A0AAD5RTD6_9PEZI</name>
<keyword evidence="3 11" id="KW-0028">Amino-acid biosynthesis</keyword>
<dbReference type="NCBIfam" id="TIGR01536">
    <property type="entry name" value="asn_synth_AEB"/>
    <property type="match status" value="1"/>
</dbReference>
<dbReference type="InterPro" id="IPR033738">
    <property type="entry name" value="AsnB_N"/>
</dbReference>
<dbReference type="InterPro" id="IPR017932">
    <property type="entry name" value="GATase_2_dom"/>
</dbReference>
<feature type="region of interest" description="Disordered" evidence="14">
    <location>
        <begin position="573"/>
        <end position="592"/>
    </location>
</feature>
<evidence type="ECO:0000256" key="1">
    <source>
        <dbReference type="ARBA" id="ARBA00012737"/>
    </source>
</evidence>
<feature type="binding site" evidence="12">
    <location>
        <position position="315"/>
    </location>
    <ligand>
        <name>ATP</name>
        <dbReference type="ChEBI" id="CHEBI:30616"/>
    </ligand>
</feature>
<dbReference type="AlphaFoldDB" id="A0AAD5RTD6"/>
<keyword evidence="4 10" id="KW-0547">Nucleotide-binding</keyword>
<feature type="binding site" evidence="12">
    <location>
        <position position="245"/>
    </location>
    <ligand>
        <name>ATP</name>
        <dbReference type="ChEBI" id="CHEBI:30616"/>
    </ligand>
</feature>
<evidence type="ECO:0000256" key="7">
    <source>
        <dbReference type="ARBA" id="ARBA00022962"/>
    </source>
</evidence>
<accession>A0AAD5RTD6</accession>
<keyword evidence="6 11" id="KW-0061">Asparagine biosynthesis</keyword>
<evidence type="ECO:0000256" key="11">
    <source>
        <dbReference type="PIRSR" id="PIRSR001589-1"/>
    </source>
</evidence>
<dbReference type="Pfam" id="PF13537">
    <property type="entry name" value="GATase_7"/>
    <property type="match status" value="1"/>
</dbReference>
<feature type="binding site" evidence="12">
    <location>
        <position position="109"/>
    </location>
    <ligand>
        <name>L-glutamine</name>
        <dbReference type="ChEBI" id="CHEBI:58359"/>
    </ligand>
</feature>
<keyword evidence="7 11" id="KW-0315">Glutamine amidotransferase</keyword>
<evidence type="ECO:0000313" key="16">
    <source>
        <dbReference type="EMBL" id="KAJ2903024.1"/>
    </source>
</evidence>